<evidence type="ECO:0000313" key="1">
    <source>
        <dbReference type="EMBL" id="SVC23391.1"/>
    </source>
</evidence>
<dbReference type="EMBL" id="UINC01080446">
    <property type="protein sequence ID" value="SVC23391.1"/>
    <property type="molecule type" value="Genomic_DNA"/>
</dbReference>
<name>A0A382KL38_9ZZZZ</name>
<proteinExistence type="predicted"/>
<reference evidence="1" key="1">
    <citation type="submission" date="2018-05" db="EMBL/GenBank/DDBJ databases">
        <authorList>
            <person name="Lanie J.A."/>
            <person name="Ng W.-L."/>
            <person name="Kazmierczak K.M."/>
            <person name="Andrzejewski T.M."/>
            <person name="Davidsen T.M."/>
            <person name="Wayne K.J."/>
            <person name="Tettelin H."/>
            <person name="Glass J.I."/>
            <person name="Rusch D."/>
            <person name="Podicherti R."/>
            <person name="Tsui H.-C.T."/>
            <person name="Winkler M.E."/>
        </authorList>
    </citation>
    <scope>NUCLEOTIDE SEQUENCE</scope>
</reference>
<feature type="non-terminal residue" evidence="1">
    <location>
        <position position="34"/>
    </location>
</feature>
<gene>
    <name evidence="1" type="ORF">METZ01_LOCUS276245</name>
</gene>
<accession>A0A382KL38</accession>
<dbReference type="AlphaFoldDB" id="A0A382KL38"/>
<protein>
    <submittedName>
        <fullName evidence="1">Uncharacterized protein</fullName>
    </submittedName>
</protein>
<sequence>MTDQNQSICVKVVGLGAAGLRLVDKLAAIGFPAS</sequence>
<organism evidence="1">
    <name type="scientific">marine metagenome</name>
    <dbReference type="NCBI Taxonomy" id="408172"/>
    <lineage>
        <taxon>unclassified sequences</taxon>
        <taxon>metagenomes</taxon>
        <taxon>ecological metagenomes</taxon>
    </lineage>
</organism>